<evidence type="ECO:0000313" key="9">
    <source>
        <dbReference type="EMBL" id="QEK38807.1"/>
    </source>
</evidence>
<dbReference type="SUPFAM" id="SSF69065">
    <property type="entry name" value="RNase III domain-like"/>
    <property type="match status" value="1"/>
</dbReference>
<dbReference type="InterPro" id="IPR000999">
    <property type="entry name" value="RNase_III_dom"/>
</dbReference>
<evidence type="ECO:0000259" key="7">
    <source>
        <dbReference type="PROSITE" id="PS50137"/>
    </source>
</evidence>
<dbReference type="SMART" id="SM00358">
    <property type="entry name" value="DSRM"/>
    <property type="match status" value="1"/>
</dbReference>
<keyword evidence="5 6" id="KW-0694">RNA-binding</keyword>
<dbReference type="PROSITE" id="PS50142">
    <property type="entry name" value="RNASE_3_2"/>
    <property type="match status" value="1"/>
</dbReference>
<dbReference type="InterPro" id="IPR036389">
    <property type="entry name" value="RNase_III_sf"/>
</dbReference>
<dbReference type="Pfam" id="PF00035">
    <property type="entry name" value="dsrm"/>
    <property type="match status" value="1"/>
</dbReference>
<evidence type="ECO:0000313" key="10">
    <source>
        <dbReference type="Proteomes" id="UP000325004"/>
    </source>
</evidence>
<evidence type="ECO:0000256" key="6">
    <source>
        <dbReference type="PROSITE-ProRule" id="PRU00266"/>
    </source>
</evidence>
<evidence type="ECO:0000256" key="2">
    <source>
        <dbReference type="ARBA" id="ARBA00022722"/>
    </source>
</evidence>
<keyword evidence="10" id="KW-1185">Reference proteome</keyword>
<dbReference type="EMBL" id="CP043316">
    <property type="protein sequence ID" value="QEK38807.1"/>
    <property type="molecule type" value="Genomic_DNA"/>
</dbReference>
<feature type="domain" description="DRBM" evidence="7">
    <location>
        <begin position="161"/>
        <end position="228"/>
    </location>
</feature>
<dbReference type="AlphaFoldDB" id="A0A5C0UGG7"/>
<accession>A0A5C0UGG7</accession>
<dbReference type="SMART" id="SM00535">
    <property type="entry name" value="RIBOc"/>
    <property type="match status" value="1"/>
</dbReference>
<keyword evidence="2" id="KW-0540">Nuclease</keyword>
<dbReference type="Proteomes" id="UP000325004">
    <property type="component" value="Chromosome"/>
</dbReference>
<gene>
    <name evidence="9" type="ORF">FZC34_02750</name>
</gene>
<feature type="domain" description="RNase III" evidence="8">
    <location>
        <begin position="24"/>
        <end position="138"/>
    </location>
</feature>
<dbReference type="CDD" id="cd00593">
    <property type="entry name" value="RIBOc"/>
    <property type="match status" value="1"/>
</dbReference>
<evidence type="ECO:0000256" key="4">
    <source>
        <dbReference type="ARBA" id="ARBA00022801"/>
    </source>
</evidence>
<dbReference type="SUPFAM" id="SSF54768">
    <property type="entry name" value="dsRNA-binding domain-like"/>
    <property type="match status" value="1"/>
</dbReference>
<evidence type="ECO:0000256" key="1">
    <source>
        <dbReference type="ARBA" id="ARBA00010183"/>
    </source>
</evidence>
<keyword evidence="3" id="KW-0255">Endonuclease</keyword>
<dbReference type="Gene3D" id="3.30.160.20">
    <property type="match status" value="1"/>
</dbReference>
<evidence type="ECO:0000256" key="3">
    <source>
        <dbReference type="ARBA" id="ARBA00022759"/>
    </source>
</evidence>
<proteinExistence type="inferred from homology"/>
<name>A0A5C0UGG7_9PROT</name>
<dbReference type="PANTHER" id="PTHR11207">
    <property type="entry name" value="RIBONUCLEASE III"/>
    <property type="match status" value="1"/>
</dbReference>
<dbReference type="GO" id="GO:0004525">
    <property type="term" value="F:ribonuclease III activity"/>
    <property type="evidence" value="ECO:0007669"/>
    <property type="project" value="InterPro"/>
</dbReference>
<dbReference type="Pfam" id="PF14622">
    <property type="entry name" value="Ribonucleas_3_3"/>
    <property type="match status" value="1"/>
</dbReference>
<dbReference type="InterPro" id="IPR014720">
    <property type="entry name" value="dsRBD_dom"/>
</dbReference>
<dbReference type="GO" id="GO:0003725">
    <property type="term" value="F:double-stranded RNA binding"/>
    <property type="evidence" value="ECO:0007669"/>
    <property type="project" value="TreeGrafter"/>
</dbReference>
<dbReference type="Gene3D" id="1.10.1520.10">
    <property type="entry name" value="Ribonuclease III domain"/>
    <property type="match status" value="1"/>
</dbReference>
<dbReference type="OrthoDB" id="9805026at2"/>
<dbReference type="GO" id="GO:0006396">
    <property type="term" value="P:RNA processing"/>
    <property type="evidence" value="ECO:0007669"/>
    <property type="project" value="InterPro"/>
</dbReference>
<evidence type="ECO:0000259" key="8">
    <source>
        <dbReference type="PROSITE" id="PS50142"/>
    </source>
</evidence>
<protein>
    <submittedName>
        <fullName evidence="9">Ribonuclease III family protein</fullName>
    </submittedName>
</protein>
<comment type="similarity">
    <text evidence="1">Belongs to the ribonuclease III family.</text>
</comment>
<organism evidence="9 10">
    <name type="scientific">Candidatus Cytomitobacter primus</name>
    <dbReference type="NCBI Taxonomy" id="2066024"/>
    <lineage>
        <taxon>Bacteria</taxon>
        <taxon>Pseudomonadati</taxon>
        <taxon>Pseudomonadota</taxon>
        <taxon>Alphaproteobacteria</taxon>
        <taxon>Holosporales</taxon>
        <taxon>Holosporaceae</taxon>
        <taxon>Candidatus Cytomitobacter</taxon>
    </lineage>
</organism>
<sequence length="232" mass="27049">MHKAYSILNGAELEDLFKSLSKKIQLLEKNINYNFKNDLYAQNAIIHPSYKKSKFELLEFMGDRVLNLAISQIIWDEQYKSEREYAEKLATKVNKYTLLEIAKIWNIKDYIIYIGEHIDSILVDACESIIGAVFLDGGWDSAYKLIKENWPKQSMSFAELDPKSILQQWIHQTSKQHKYTLIKQDGPPHNPQYTVELQVNQQKIIGVSRSIRLAEKSAAFDFLKKYTNLIKK</sequence>
<dbReference type="GO" id="GO:0010468">
    <property type="term" value="P:regulation of gene expression"/>
    <property type="evidence" value="ECO:0007669"/>
    <property type="project" value="TreeGrafter"/>
</dbReference>
<reference evidence="9 10" key="1">
    <citation type="submission" date="2019-08" db="EMBL/GenBank/DDBJ databases">
        <title>Highly reduced genomes of protist endosymbionts show evolutionary convergence.</title>
        <authorList>
            <person name="George E."/>
            <person name="Husnik F."/>
            <person name="Tashyreva D."/>
            <person name="Prokopchuk G."/>
            <person name="Horak A."/>
            <person name="Kwong W.K."/>
            <person name="Lukes J."/>
            <person name="Keeling P.J."/>
        </authorList>
    </citation>
    <scope>NUCLEOTIDE SEQUENCE [LARGE SCALE GENOMIC DNA]</scope>
    <source>
        <strain evidence="9">1604LC</strain>
    </source>
</reference>
<dbReference type="PROSITE" id="PS50137">
    <property type="entry name" value="DS_RBD"/>
    <property type="match status" value="1"/>
</dbReference>
<dbReference type="KEGG" id="cpri:FZC34_02750"/>
<keyword evidence="4" id="KW-0378">Hydrolase</keyword>
<dbReference type="CDD" id="cd10845">
    <property type="entry name" value="DSRM_RNAse_III_family"/>
    <property type="match status" value="1"/>
</dbReference>
<evidence type="ECO:0000256" key="5">
    <source>
        <dbReference type="ARBA" id="ARBA00022884"/>
    </source>
</evidence>
<dbReference type="PANTHER" id="PTHR11207:SF0">
    <property type="entry name" value="RIBONUCLEASE 3"/>
    <property type="match status" value="1"/>
</dbReference>